<dbReference type="EMBL" id="JAHXZJ010002237">
    <property type="protein sequence ID" value="KAH0547042.1"/>
    <property type="molecule type" value="Genomic_DNA"/>
</dbReference>
<dbReference type="GO" id="GO:0004869">
    <property type="term" value="F:cysteine-type endopeptidase inhibitor activity"/>
    <property type="evidence" value="ECO:0007669"/>
    <property type="project" value="InterPro"/>
</dbReference>
<evidence type="ECO:0000313" key="2">
    <source>
        <dbReference type="EMBL" id="KAH0547042.1"/>
    </source>
</evidence>
<feature type="domain" description="Cystatin" evidence="1">
    <location>
        <begin position="45"/>
        <end position="127"/>
    </location>
</feature>
<evidence type="ECO:0000313" key="3">
    <source>
        <dbReference type="Proteomes" id="UP000826195"/>
    </source>
</evidence>
<dbReference type="InterPro" id="IPR046350">
    <property type="entry name" value="Cystatin_sf"/>
</dbReference>
<dbReference type="Gene3D" id="3.10.450.10">
    <property type="match status" value="1"/>
</dbReference>
<sequence>MSVSHDICVRCKGALKTPYICDECELKTPTAFPVFGSSDDIFAQEVPINDPGVQKINDATILNIKRRYISDRELILVKIYKATHQVFTGNKYVLHLAVGETNCVKGDFGKKCKLDVTRPLKTCSARVWDLRPYALRMKTDFQCEPTVNYRYEIV</sequence>
<dbReference type="SUPFAM" id="SSF54403">
    <property type="entry name" value="Cystatin/monellin"/>
    <property type="match status" value="1"/>
</dbReference>
<proteinExistence type="predicted"/>
<reference evidence="2 3" key="1">
    <citation type="journal article" date="2021" name="J. Hered.">
        <title>A chromosome-level genome assembly of the parasitoid wasp, Cotesia glomerata (Hymenoptera: Braconidae).</title>
        <authorList>
            <person name="Pinto B.J."/>
            <person name="Weis J.J."/>
            <person name="Gamble T."/>
            <person name="Ode P.J."/>
            <person name="Paul R."/>
            <person name="Zaspel J.M."/>
        </authorList>
    </citation>
    <scope>NUCLEOTIDE SEQUENCE [LARGE SCALE GENOMIC DNA]</scope>
    <source>
        <strain evidence="2">CgM1</strain>
    </source>
</reference>
<dbReference type="Pfam" id="PF00031">
    <property type="entry name" value="Cystatin"/>
    <property type="match status" value="1"/>
</dbReference>
<comment type="caution">
    <text evidence="2">The sequence shown here is derived from an EMBL/GenBank/DDBJ whole genome shotgun (WGS) entry which is preliminary data.</text>
</comment>
<dbReference type="Proteomes" id="UP000826195">
    <property type="component" value="Unassembled WGS sequence"/>
</dbReference>
<protein>
    <recommendedName>
        <fullName evidence="1">Cystatin domain-containing protein</fullName>
    </recommendedName>
</protein>
<gene>
    <name evidence="2" type="ORF">KQX54_016806</name>
</gene>
<evidence type="ECO:0000259" key="1">
    <source>
        <dbReference type="Pfam" id="PF00031"/>
    </source>
</evidence>
<accession>A0AAV7I873</accession>
<dbReference type="CDD" id="cd00042">
    <property type="entry name" value="CY"/>
    <property type="match status" value="1"/>
</dbReference>
<organism evidence="2 3">
    <name type="scientific">Cotesia glomerata</name>
    <name type="common">Lepidopteran parasitic wasp</name>
    <name type="synonym">Apanteles glomeratus</name>
    <dbReference type="NCBI Taxonomy" id="32391"/>
    <lineage>
        <taxon>Eukaryota</taxon>
        <taxon>Metazoa</taxon>
        <taxon>Ecdysozoa</taxon>
        <taxon>Arthropoda</taxon>
        <taxon>Hexapoda</taxon>
        <taxon>Insecta</taxon>
        <taxon>Pterygota</taxon>
        <taxon>Neoptera</taxon>
        <taxon>Endopterygota</taxon>
        <taxon>Hymenoptera</taxon>
        <taxon>Apocrita</taxon>
        <taxon>Ichneumonoidea</taxon>
        <taxon>Braconidae</taxon>
        <taxon>Microgastrinae</taxon>
        <taxon>Cotesia</taxon>
    </lineage>
</organism>
<name>A0AAV7I873_COTGL</name>
<dbReference type="AlphaFoldDB" id="A0AAV7I873"/>
<dbReference type="InterPro" id="IPR000010">
    <property type="entry name" value="Cystatin_dom"/>
</dbReference>
<keyword evidence="3" id="KW-1185">Reference proteome</keyword>